<dbReference type="Proteomes" id="UP000014420">
    <property type="component" value="Segment"/>
</dbReference>
<dbReference type="GeneID" id="15957243"/>
<dbReference type="InterPro" id="IPR011604">
    <property type="entry name" value="PDDEXK-like_dom_sf"/>
</dbReference>
<evidence type="ECO:0000313" key="3">
    <source>
        <dbReference type="Proteomes" id="UP000014420"/>
    </source>
</evidence>
<dbReference type="OrthoDB" id="4806at10239"/>
<evidence type="ECO:0000313" key="2">
    <source>
        <dbReference type="EMBL" id="AGN89463.1"/>
    </source>
</evidence>
<evidence type="ECO:0000259" key="1">
    <source>
        <dbReference type="Pfam" id="PF12684"/>
    </source>
</evidence>
<keyword evidence="3" id="KW-1185">Reference proteome</keyword>
<protein>
    <submittedName>
        <fullName evidence="2">Putative exodeoxyribonuclease VIII</fullName>
    </submittedName>
</protein>
<organism evidence="2 3">
    <name type="scientific">Serratia phage Eta</name>
    <dbReference type="NCBI Taxonomy" id="1282995"/>
    <lineage>
        <taxon>Viruses</taxon>
        <taxon>Duplodnaviria</taxon>
        <taxon>Heunggongvirae</taxon>
        <taxon>Uroviricota</taxon>
        <taxon>Caudoviricetes</taxon>
        <taxon>Sarkviridae</taxon>
        <taxon>Seretavirus</taxon>
        <taxon>Seretavirus eta</taxon>
    </lineage>
</organism>
<dbReference type="EMBL" id="KC460990">
    <property type="protein sequence ID" value="AGN89463.1"/>
    <property type="molecule type" value="Genomic_DNA"/>
</dbReference>
<dbReference type="InterPro" id="IPR024432">
    <property type="entry name" value="Put_RecE_PDDEXK-like_dom"/>
</dbReference>
<proteinExistence type="predicted"/>
<feature type="domain" description="Putative exodeoxyribonuclease 8 PDDEXK-like" evidence="1">
    <location>
        <begin position="43"/>
        <end position="246"/>
    </location>
</feature>
<dbReference type="RefSeq" id="YP_008130301.1">
    <property type="nucleotide sequence ID" value="NC_021563.1"/>
</dbReference>
<gene>
    <name evidence="2" type="ORF">Eta_0017</name>
</gene>
<dbReference type="Pfam" id="PF12684">
    <property type="entry name" value="DUF3799"/>
    <property type="match status" value="1"/>
</dbReference>
<dbReference type="Gene3D" id="3.90.320.10">
    <property type="match status" value="1"/>
</dbReference>
<accession>R9VWB3</accession>
<name>R9VWB3_9CAUD</name>
<dbReference type="KEGG" id="vg:15957243"/>
<reference evidence="2 3" key="1">
    <citation type="journal article" date="2014" name="Virol. J.">
        <title>The genome and proteome of Serratia bacteriophage ? which forms unstable lysogens.</title>
        <authorList>
            <person name="Denyes J.M."/>
            <person name="Krell P.J."/>
            <person name="Manderville R.A."/>
            <person name="Ackermann H.W."/>
            <person name="She Y.M."/>
            <person name="Kropinski A.M."/>
        </authorList>
    </citation>
    <scope>NUCLEOTIDE SEQUENCE [LARGE SCALE GENOMIC DNA]</scope>
</reference>
<sequence>MPPITGSLTNAEYRKVNAYSKSDLDLVHKSPALLEWVRNAHSDGSEAVDRGTDLHCSLLEPDLFAATYCRMPDYDLRSSAGRANAESFRESMADSGRIILEAKQHDLVTAMRDSVLAHPTANAYLTSEGKSEQSIFWEKDGISLKCRPDRIPNVETFGHVLVDVKKVGDMDHLERSIQQFRYHVQAAFYSDAYHQLIDHYPRFIFVAVGERRSIGRHPVRVFELPVDWVDEGREEYLADLEVVKELNEFGCGLDVEVLRRPKWTRG</sequence>